<accession>A0A8S5RWQ4</accession>
<name>A0A8S5RWQ4_9CAUD</name>
<sequence length="168" mass="19725">MNELVSNDYKEDLLKDNYKLIYPNDLGLIVTMNKGDTKIIFKRGFDKKLGLLGAFENSNKLFVSYHIFDTARRLNSNSHEKLTLEFKELNKSEIKEIPIVNIKILDEQGEEYLNNTWSRRIKKIYLNTEKAALIIVIDESFQFPEQLKELKLKQKAEKLENKINSLLK</sequence>
<proteinExistence type="predicted"/>
<evidence type="ECO:0000313" key="1">
    <source>
        <dbReference type="EMBL" id="DAF42939.1"/>
    </source>
</evidence>
<organism evidence="1">
    <name type="scientific">Siphoviridae sp. ctHip2</name>
    <dbReference type="NCBI Taxonomy" id="2827830"/>
    <lineage>
        <taxon>Viruses</taxon>
        <taxon>Duplodnaviria</taxon>
        <taxon>Heunggongvirae</taxon>
        <taxon>Uroviricota</taxon>
        <taxon>Caudoviricetes</taxon>
    </lineage>
</organism>
<dbReference type="EMBL" id="BK032497">
    <property type="protein sequence ID" value="DAF42939.1"/>
    <property type="molecule type" value="Genomic_DNA"/>
</dbReference>
<protein>
    <submittedName>
        <fullName evidence="1">Uncharacterized protein</fullName>
    </submittedName>
</protein>
<reference evidence="1" key="1">
    <citation type="journal article" date="2021" name="Proc. Natl. Acad. Sci. U.S.A.">
        <title>A Catalog of Tens of Thousands of Viruses from Human Metagenomes Reveals Hidden Associations with Chronic Diseases.</title>
        <authorList>
            <person name="Tisza M.J."/>
            <person name="Buck C.B."/>
        </authorList>
    </citation>
    <scope>NUCLEOTIDE SEQUENCE</scope>
    <source>
        <strain evidence="1">CtHip2</strain>
    </source>
</reference>